<gene>
    <name evidence="2" type="ORF">PHMEG_00041168</name>
</gene>
<organism evidence="2 3">
    <name type="scientific">Phytophthora megakarya</name>
    <dbReference type="NCBI Taxonomy" id="4795"/>
    <lineage>
        <taxon>Eukaryota</taxon>
        <taxon>Sar</taxon>
        <taxon>Stramenopiles</taxon>
        <taxon>Oomycota</taxon>
        <taxon>Peronosporomycetes</taxon>
        <taxon>Peronosporales</taxon>
        <taxon>Peronosporaceae</taxon>
        <taxon>Phytophthora</taxon>
    </lineage>
</organism>
<accession>A0A225UC51</accession>
<comment type="caution">
    <text evidence="2">The sequence shown here is derived from an EMBL/GenBank/DDBJ whole genome shotgun (WGS) entry which is preliminary data.</text>
</comment>
<evidence type="ECO:0000259" key="1">
    <source>
        <dbReference type="Pfam" id="PF00078"/>
    </source>
</evidence>
<feature type="domain" description="Reverse transcriptase" evidence="1">
    <location>
        <begin position="1"/>
        <end position="78"/>
    </location>
</feature>
<evidence type="ECO:0000313" key="2">
    <source>
        <dbReference type="EMBL" id="OWY90625.1"/>
    </source>
</evidence>
<protein>
    <submittedName>
        <fullName evidence="2">Polyprotein</fullName>
    </submittedName>
</protein>
<dbReference type="InterPro" id="IPR000477">
    <property type="entry name" value="RT_dom"/>
</dbReference>
<dbReference type="InterPro" id="IPR043128">
    <property type="entry name" value="Rev_trsase/Diguanyl_cyclase"/>
</dbReference>
<feature type="non-terminal residue" evidence="2">
    <location>
        <position position="1"/>
    </location>
</feature>
<keyword evidence="3" id="KW-1185">Reference proteome</keyword>
<dbReference type="Pfam" id="PF00078">
    <property type="entry name" value="RVT_1"/>
    <property type="match status" value="1"/>
</dbReference>
<dbReference type="OrthoDB" id="161002at2759"/>
<proteinExistence type="predicted"/>
<dbReference type="STRING" id="4795.A0A225UC51"/>
<dbReference type="Proteomes" id="UP000198211">
    <property type="component" value="Unassembled WGS sequence"/>
</dbReference>
<dbReference type="InterPro" id="IPR043502">
    <property type="entry name" value="DNA/RNA_pol_sf"/>
</dbReference>
<dbReference type="EMBL" id="NBNE01022417">
    <property type="protein sequence ID" value="OWY90625.1"/>
    <property type="molecule type" value="Genomic_DNA"/>
</dbReference>
<reference evidence="3" key="1">
    <citation type="submission" date="2017-03" db="EMBL/GenBank/DDBJ databases">
        <title>Phytopthora megakarya and P. palmivora, two closely related causual agents of cacao black pod achieved similar genome size and gene model numbers by different mechanisms.</title>
        <authorList>
            <person name="Ali S."/>
            <person name="Shao J."/>
            <person name="Larry D.J."/>
            <person name="Kronmiller B."/>
            <person name="Shen D."/>
            <person name="Strem M.D."/>
            <person name="Melnick R.L."/>
            <person name="Guiltinan M.J."/>
            <person name="Tyler B.M."/>
            <person name="Meinhardt L.W."/>
            <person name="Bailey B.A."/>
        </authorList>
    </citation>
    <scope>NUCLEOTIDE SEQUENCE [LARGE SCALE GENOMIC DNA]</scope>
    <source>
        <strain evidence="3">zdho120</strain>
    </source>
</reference>
<dbReference type="SUPFAM" id="SSF56672">
    <property type="entry name" value="DNA/RNA polymerases"/>
    <property type="match status" value="1"/>
</dbReference>
<sequence length="98" mass="11306">MGLACSPSAFNRMIQRVFSDQRSFCPAYFDDLFVFTKIPSLKGHLEAFDKVLKRCEEQQLYIKLEKGTFCASEIPCLGDFFGRNGIRMDPDKSRVIRE</sequence>
<dbReference type="AlphaFoldDB" id="A0A225UC51"/>
<evidence type="ECO:0000313" key="3">
    <source>
        <dbReference type="Proteomes" id="UP000198211"/>
    </source>
</evidence>
<name>A0A225UC51_9STRA</name>
<dbReference type="Gene3D" id="3.30.70.270">
    <property type="match status" value="1"/>
</dbReference>